<sequence length="349" mass="41361">MGFIEGDRRRPIEDDKRRWKSGMQTEIPEFHGSLKPEEFHDWLATVEEILEFKGVPEDKRVPLVAIGLRDRATTWWQQRLMYQRLQNLRQGTQMVDEYTIEFFQLIIWNEVHETEDQLVARYIGGLQRLMYQRLQNLRQGTQMVDEYTIEFFQLIIWNEVHETEDQLVARYIGGLQRLMYQRLQNLRQGTQMVDEYTIEFFQLIIWNEVHETEDQLVARYIGGLQYMRLKTNWWRGILEGCGYRFKTLSICLTHPVSRQYIKGLYKLRSSPDAITIWGIPLVWGAVVVRVVLEVVVVVGHRQSECRNTAGKKTFFVDKEEGEEEDVEEAEDLAFDSKEVVDEEVVTGDR</sequence>
<organism evidence="1 2">
    <name type="scientific">Punica granatum</name>
    <name type="common">Pomegranate</name>
    <dbReference type="NCBI Taxonomy" id="22663"/>
    <lineage>
        <taxon>Eukaryota</taxon>
        <taxon>Viridiplantae</taxon>
        <taxon>Streptophyta</taxon>
        <taxon>Embryophyta</taxon>
        <taxon>Tracheophyta</taxon>
        <taxon>Spermatophyta</taxon>
        <taxon>Magnoliopsida</taxon>
        <taxon>eudicotyledons</taxon>
        <taxon>Gunneridae</taxon>
        <taxon>Pentapetalae</taxon>
        <taxon>rosids</taxon>
        <taxon>malvids</taxon>
        <taxon>Myrtales</taxon>
        <taxon>Lythraceae</taxon>
        <taxon>Punica</taxon>
    </lineage>
</organism>
<comment type="caution">
    <text evidence="1">The sequence shown here is derived from an EMBL/GenBank/DDBJ whole genome shotgun (WGS) entry which is preliminary data.</text>
</comment>
<keyword evidence="2" id="KW-1185">Reference proteome</keyword>
<proteinExistence type="predicted"/>
<gene>
    <name evidence="1" type="ORF">CRG98_041736</name>
</gene>
<dbReference type="EMBL" id="PGOL01004279">
    <property type="protein sequence ID" value="PKI37875.1"/>
    <property type="molecule type" value="Genomic_DNA"/>
</dbReference>
<dbReference type="Proteomes" id="UP000233551">
    <property type="component" value="Unassembled WGS sequence"/>
</dbReference>
<dbReference type="AlphaFoldDB" id="A0A2I0I1N4"/>
<evidence type="ECO:0000313" key="2">
    <source>
        <dbReference type="Proteomes" id="UP000233551"/>
    </source>
</evidence>
<protein>
    <submittedName>
        <fullName evidence="1">Uncharacterized protein</fullName>
    </submittedName>
</protein>
<reference evidence="1 2" key="1">
    <citation type="submission" date="2017-11" db="EMBL/GenBank/DDBJ databases">
        <title>De-novo sequencing of pomegranate (Punica granatum L.) genome.</title>
        <authorList>
            <person name="Akparov Z."/>
            <person name="Amiraslanov A."/>
            <person name="Hajiyeva S."/>
            <person name="Abbasov M."/>
            <person name="Kaur K."/>
            <person name="Hamwieh A."/>
            <person name="Solovyev V."/>
            <person name="Salamov A."/>
            <person name="Braich B."/>
            <person name="Kosarev P."/>
            <person name="Mahmoud A."/>
            <person name="Hajiyev E."/>
            <person name="Babayeva S."/>
            <person name="Izzatullayeva V."/>
            <person name="Mammadov A."/>
            <person name="Mammadov A."/>
            <person name="Sharifova S."/>
            <person name="Ojaghi J."/>
            <person name="Eynullazada K."/>
            <person name="Bayramov B."/>
            <person name="Abdulazimova A."/>
            <person name="Shahmuradov I."/>
        </authorList>
    </citation>
    <scope>NUCLEOTIDE SEQUENCE [LARGE SCALE GENOMIC DNA]</scope>
    <source>
        <strain evidence="2">cv. AG2017</strain>
        <tissue evidence="1">Leaf</tissue>
    </source>
</reference>
<dbReference type="PANTHER" id="PTHR35046:SF18">
    <property type="entry name" value="RNA-DIRECTED DNA POLYMERASE"/>
    <property type="match status" value="1"/>
</dbReference>
<accession>A0A2I0I1N4</accession>
<evidence type="ECO:0000313" key="1">
    <source>
        <dbReference type="EMBL" id="PKI37875.1"/>
    </source>
</evidence>
<dbReference type="STRING" id="22663.A0A2I0I1N4"/>
<dbReference type="PANTHER" id="PTHR35046">
    <property type="entry name" value="ZINC KNUCKLE (CCHC-TYPE) FAMILY PROTEIN"/>
    <property type="match status" value="1"/>
</dbReference>
<name>A0A2I0I1N4_PUNGR</name>